<feature type="region of interest" description="Disordered" evidence="1">
    <location>
        <begin position="1907"/>
        <end position="1942"/>
    </location>
</feature>
<feature type="region of interest" description="Disordered" evidence="1">
    <location>
        <begin position="1867"/>
        <end position="1893"/>
    </location>
</feature>
<sequence>MLSVSLYSGAAERSAGLHTFFQVEQIPQEPIQDTTKRDLRPYEDDRFGDPISNPRSTSPLLLNQVPGADLSIEIDSSGNFYQINEDLKGIDFRPPSVIGFDEYRNYLYRKQQKDYWRDLSIQQDGGNVLPGKDGKRLIPPIYLGQLADRLFGGSTMVFNTSGSVLLDFGGRWQRVDNPQLPVRQQRVGGFNFDQQIGMALEGKIGEKLSISGNFDTKSVFQFDQRYNVSYTAYDHDIIQDIQVGNVSFPVSNSLISGGQNLFGVYSRLRFGNLYINSVFSSQRGSIETLTIRNGAQSKEFEIRADEYENNRHFFLSQFFRDNYERSLQQLPNVNSGAIVTRVKVYVTNRSNDTQSLRSIAAYMDLGEGDPYNPSWGGMPSPTDNDANTLYETLTGNTSARSQDQVKTVSENLGMENGVDFEVLASARELTPSEFQVNAQLGYITLNTPLRNDEVLAVAFEYTYNGQTFKVGELNEDYTNLGANDIIFFKLLSPSTVRTDLPTWDLMMKNIYPLESNQVQKENFQLRIIYRDDDSGVDNPSLHEGENTRNIPLLRLSGLDTLNQNLEYQPDGNFDYIEGVTIQPNNGRVIFPVLEPFGNNLQSYFLPAESNLVDKYVFDTLYTGTQADAKLNTAQNKYFIKGSYQSGGSGEIALPGMMIAENSVVVTVGGVPLTEGTDYTVDYQFSRVRILNEGIMSSGKDIKIQFERADPFNFQTRNLAGVDLEYFVNPDLKLTATLMHLNEKPNIRRVSVGSEPTKNTLWGASIDYRKDSRMLTKMVDALPGISTKATSSVTFKGEIAQLIPSAPKLLGTEGVAYIDDFEQAESAHDLTRSVVQWSLGATPELIKEQLVDNANPQSINYNRAKLAWYNIDNAFYFDGGLNGNGRPEGVTEEMQRNHYARQIPFGEVFQGQEQGQIRVPEVTFDLAYYPSERGQFNYNPDLDQNGHLKNPEDNFGAITKAISHDVDFDNLNIQYIEFWMMDPFMQGENARVEGQNNTTGGKLYINLGNISEDLIPDGRHFFENGLTTNRSDMVENEAFGLTPNTQYLNNAFNNAVPREAQDVGFDGLSSEEERAFFADFINSLPAVLSPDVRDEIINDPSADDFRYYLEYSGTDVDILQRYKRFNGTEGNSPENNDGGSSFAQSSTNQPDNEDLNRDNTLAQLDQYFQYEVDLRPGQLNRSHPFIVDVVESNTQETNNETVRWYQFRIPIRGNHAEAVGGIQSYKSIRFMRMFMTDWEQPVVLRLLNYQLVEAQWRAYEENIDNPEEGTAPTSTIAISTVNIEENGNVEDNGIPYVLPPDFERDYDITSFVTRRINEQSLKVCVEDLPDGESRAVYKNLVADLVNYKRIRMELHAEGDNVSDGEVAAFLRLGTDFVQNYYEIEVPLKITPRGSTAPEAIWPRENEIDISLEELYEIKAQRNRANLPVGEPFTTFVRDYRVTLYGRPDLSSVQTAMIGVRNLQNEFAGADKDICIWANELRVTEYNAFSGWATNATLNANLADLGNVRAGLRYSTVGFGGIQDKVGDRQRNENLSYDISANMNMEKFWLDRVGISLPLFVSYEKSTSNPFFDPLDPDIPLGVALSTFDDELKAESYREKVRDYQDAFSINTSGIRKKKMREGAKSYPWDIENFTFNGAYTRRFMSNQNTASMEDVQWSLGAIYAYQSPLKPIEPFRSSKVLDSPYLALLKDFNFNPLPNSVAINGKLDRRFKRTQLRDRELNEDPQLLYFEKGFLFNRNYNVNWNVAKSLTLDYAATANAIIDEPIGDVDNQAAQDSIWSNLKRFGRLKQFNQNINATYRLPLDKIPVLSFMSADMRYTGGSTWTAGTLGLADSLGNNIQNSQQFSLNGKIDLKRIYDQSNYLKVINQPARGNSRRSKVSPARRRRTRLDADHPLKLKEGRLEKKISRLKKKQGKRKEKAERKQKKKEENIQEKIASRQADSLDTSSLEEELAALQKVSSDTTKLDRKLVKLEEELKALKQEIRALEKEGEQKKSVGRELADGTARFLTMVKDVDGSYSQSNQTIIPGYTPIPKLFGFDENWDAPGADFLLGSQDFGIRDEILPYLARSNSQSTPFQQRRSEEMRFRANVEPFKDFRIALEATRTRNSAYTEILRYIPDTNIFDSQSPQRSGSWGASYFTLLTSFTKVENERSPLFEEFERNREVIQQRLLSENPGVPYGLNDQDVLIPSFVAAYTGKSAEEVDFSPFPEIPIPNWQVTYNGLSKWSVFDGVLQSFSLNHRYSSKYDVGTYSSSLSYGVAQIGMDLSERDAPLASQSQNGAVIPVYVMNQINIDEQFSPLIGVSMKFTNDFQLRMDYKKGRRLSMNLSNAQLAEQNNNDFVIDIGYTKAGMRLPFRSQGRTVILDNDITFRMGLTIRESLTYQRKIAEEDVVTAGTWNFQLKPTINYVLNDRANLQFYFERAVNEPRVSTAFRQANTAFGFQLRYDLTQQ</sequence>
<feature type="region of interest" description="Disordered" evidence="1">
    <location>
        <begin position="1125"/>
        <end position="1155"/>
    </location>
</feature>
<dbReference type="Pfam" id="PF14349">
    <property type="entry name" value="SprA_N"/>
    <property type="match status" value="2"/>
</dbReference>
<organism evidence="3 4">
    <name type="scientific">Algivirga pacifica</name>
    <dbReference type="NCBI Taxonomy" id="1162670"/>
    <lineage>
        <taxon>Bacteria</taxon>
        <taxon>Pseudomonadati</taxon>
        <taxon>Bacteroidota</taxon>
        <taxon>Cytophagia</taxon>
        <taxon>Cytophagales</taxon>
        <taxon>Flammeovirgaceae</taxon>
        <taxon>Algivirga</taxon>
    </lineage>
</organism>
<dbReference type="EMBL" id="BAABJX010000004">
    <property type="protein sequence ID" value="GAA4821035.1"/>
    <property type="molecule type" value="Genomic_DNA"/>
</dbReference>
<reference evidence="4" key="1">
    <citation type="journal article" date="2019" name="Int. J. Syst. Evol. Microbiol.">
        <title>The Global Catalogue of Microorganisms (GCM) 10K type strain sequencing project: providing services to taxonomists for standard genome sequencing and annotation.</title>
        <authorList>
            <consortium name="The Broad Institute Genomics Platform"/>
            <consortium name="The Broad Institute Genome Sequencing Center for Infectious Disease"/>
            <person name="Wu L."/>
            <person name="Ma J."/>
        </authorList>
    </citation>
    <scope>NUCLEOTIDE SEQUENCE [LARGE SCALE GENOMIC DNA]</scope>
    <source>
        <strain evidence="4">JCM 18326</strain>
    </source>
</reference>
<dbReference type="NCBIfam" id="TIGR04189">
    <property type="entry name" value="surface_SprA"/>
    <property type="match status" value="1"/>
</dbReference>
<feature type="domain" description="Gliding motility protein SprA N-terminal" evidence="2">
    <location>
        <begin position="1078"/>
        <end position="1581"/>
    </location>
</feature>
<feature type="domain" description="Gliding motility protein SprA N-terminal" evidence="2">
    <location>
        <begin position="101"/>
        <end position="360"/>
    </location>
</feature>
<protein>
    <submittedName>
        <fullName evidence="3">Cell surface protein SprA</fullName>
    </submittedName>
</protein>
<feature type="compositionally biased region" description="Basic residues" evidence="1">
    <location>
        <begin position="1907"/>
        <end position="1916"/>
    </location>
</feature>
<keyword evidence="4" id="KW-1185">Reference proteome</keyword>
<dbReference type="InterPro" id="IPR026377">
    <property type="entry name" value="Cell_surface_SprA"/>
</dbReference>
<gene>
    <name evidence="3" type="primary">sprA</name>
    <name evidence="3" type="ORF">GCM10023331_01720</name>
</gene>
<evidence type="ECO:0000256" key="1">
    <source>
        <dbReference type="SAM" id="MobiDB-lite"/>
    </source>
</evidence>
<feature type="compositionally biased region" description="Basic and acidic residues" evidence="1">
    <location>
        <begin position="1917"/>
        <end position="1935"/>
    </location>
</feature>
<evidence type="ECO:0000313" key="4">
    <source>
        <dbReference type="Proteomes" id="UP001500298"/>
    </source>
</evidence>
<comment type="caution">
    <text evidence="3">The sequence shown here is derived from an EMBL/GenBank/DDBJ whole genome shotgun (WGS) entry which is preliminary data.</text>
</comment>
<evidence type="ECO:0000259" key="2">
    <source>
        <dbReference type="Pfam" id="PF14349"/>
    </source>
</evidence>
<evidence type="ECO:0000313" key="3">
    <source>
        <dbReference type="EMBL" id="GAA4821035.1"/>
    </source>
</evidence>
<feature type="compositionally biased region" description="Polar residues" evidence="1">
    <location>
        <begin position="1127"/>
        <end position="1149"/>
    </location>
</feature>
<dbReference type="InterPro" id="IPR025684">
    <property type="entry name" value="SprA_N_dom"/>
</dbReference>
<proteinExistence type="predicted"/>
<name>A0ABP9CYV2_9BACT</name>
<feature type="compositionally biased region" description="Basic residues" evidence="1">
    <location>
        <begin position="1872"/>
        <end position="1886"/>
    </location>
</feature>
<accession>A0ABP9CYV2</accession>
<dbReference type="Proteomes" id="UP001500298">
    <property type="component" value="Unassembled WGS sequence"/>
</dbReference>